<keyword evidence="3" id="KW-0677">Repeat</keyword>
<comment type="caution">
    <text evidence="7">The sequence shown here is derived from an EMBL/GenBank/DDBJ whole genome shotgun (WGS) entry which is preliminary data.</text>
</comment>
<dbReference type="EMBL" id="SGPL01000374">
    <property type="protein sequence ID" value="THH13235.1"/>
    <property type="molecule type" value="Genomic_DNA"/>
</dbReference>
<proteinExistence type="predicted"/>
<keyword evidence="5" id="KW-0539">Nucleus</keyword>
<dbReference type="PANTHER" id="PTHR13831:SF0">
    <property type="entry name" value="PROTEIN HIRA"/>
    <property type="match status" value="1"/>
</dbReference>
<dbReference type="GO" id="GO:0000785">
    <property type="term" value="C:chromatin"/>
    <property type="evidence" value="ECO:0007669"/>
    <property type="project" value="TreeGrafter"/>
</dbReference>
<dbReference type="GO" id="GO:0006355">
    <property type="term" value="P:regulation of DNA-templated transcription"/>
    <property type="evidence" value="ECO:0007669"/>
    <property type="project" value="InterPro"/>
</dbReference>
<gene>
    <name evidence="7" type="ORF">EW146_g6953</name>
</gene>
<evidence type="ECO:0000256" key="1">
    <source>
        <dbReference type="ARBA" id="ARBA00004123"/>
    </source>
</evidence>
<dbReference type="OrthoDB" id="3254145at2759"/>
<evidence type="ECO:0000313" key="7">
    <source>
        <dbReference type="EMBL" id="THH13235.1"/>
    </source>
</evidence>
<evidence type="ECO:0000256" key="3">
    <source>
        <dbReference type="ARBA" id="ARBA00022737"/>
    </source>
</evidence>
<keyword evidence="8" id="KW-1185">Reference proteome</keyword>
<dbReference type="AlphaFoldDB" id="A0A4S4LMS3"/>
<dbReference type="InterPro" id="IPR011494">
    <property type="entry name" value="HIRA-like_C"/>
</dbReference>
<dbReference type="PANTHER" id="PTHR13831">
    <property type="entry name" value="MEMBER OF THE HIR1 FAMILY OF WD-REPEAT PROTEINS"/>
    <property type="match status" value="1"/>
</dbReference>
<dbReference type="Proteomes" id="UP000310158">
    <property type="component" value="Unassembled WGS sequence"/>
</dbReference>
<evidence type="ECO:0000259" key="6">
    <source>
        <dbReference type="Pfam" id="PF07569"/>
    </source>
</evidence>
<keyword evidence="4" id="KW-0156">Chromatin regulator</keyword>
<evidence type="ECO:0000256" key="5">
    <source>
        <dbReference type="ARBA" id="ARBA00023242"/>
    </source>
</evidence>
<reference evidence="7 8" key="1">
    <citation type="submission" date="2019-02" db="EMBL/GenBank/DDBJ databases">
        <title>Genome sequencing of the rare red list fungi Bondarzewia mesenterica.</title>
        <authorList>
            <person name="Buettner E."/>
            <person name="Kellner H."/>
        </authorList>
    </citation>
    <scope>NUCLEOTIDE SEQUENCE [LARGE SCALE GENOMIC DNA]</scope>
    <source>
        <strain evidence="7 8">DSM 108281</strain>
    </source>
</reference>
<evidence type="ECO:0000256" key="2">
    <source>
        <dbReference type="ARBA" id="ARBA00022574"/>
    </source>
</evidence>
<dbReference type="GO" id="GO:0006338">
    <property type="term" value="P:chromatin remodeling"/>
    <property type="evidence" value="ECO:0007669"/>
    <property type="project" value="InterPro"/>
</dbReference>
<accession>A0A4S4LMS3</accession>
<comment type="subcellular location">
    <subcellularLocation>
        <location evidence="1">Nucleus</location>
    </subcellularLocation>
</comment>
<dbReference type="Pfam" id="PF07569">
    <property type="entry name" value="Hira"/>
    <property type="match status" value="1"/>
</dbReference>
<sequence length="218" mass="23935">MPITITSISARPNGSPILHTASGVAFSYDSSLFSFVKLTESWWAEGSDAWSGRQRNANSAPSSRQLLITSLENTISEHLSPPLHPAQRPDWWSTALTLGHLESKLHAAKLLDSGPEYKQVLLVYAKKIADEGFRAKAEELVKELFGPVYWRPGICKDDSWNPNLLGYSKRDLLKDVLAIFGMLSSKQNFDQAGHGLAGLAEKGVGVGLFVVLLLYNVL</sequence>
<dbReference type="GO" id="GO:0005634">
    <property type="term" value="C:nucleus"/>
    <property type="evidence" value="ECO:0007669"/>
    <property type="project" value="UniProtKB-SubCell"/>
</dbReference>
<keyword evidence="2" id="KW-0853">WD repeat</keyword>
<name>A0A4S4LMS3_9AGAM</name>
<dbReference type="GO" id="GO:0006351">
    <property type="term" value="P:DNA-templated transcription"/>
    <property type="evidence" value="ECO:0007669"/>
    <property type="project" value="InterPro"/>
</dbReference>
<dbReference type="GO" id="GO:0000417">
    <property type="term" value="C:HIR complex"/>
    <property type="evidence" value="ECO:0007669"/>
    <property type="project" value="TreeGrafter"/>
</dbReference>
<evidence type="ECO:0000256" key="4">
    <source>
        <dbReference type="ARBA" id="ARBA00022853"/>
    </source>
</evidence>
<organism evidence="7 8">
    <name type="scientific">Bondarzewia mesenterica</name>
    <dbReference type="NCBI Taxonomy" id="1095465"/>
    <lineage>
        <taxon>Eukaryota</taxon>
        <taxon>Fungi</taxon>
        <taxon>Dikarya</taxon>
        <taxon>Basidiomycota</taxon>
        <taxon>Agaricomycotina</taxon>
        <taxon>Agaricomycetes</taxon>
        <taxon>Russulales</taxon>
        <taxon>Bondarzewiaceae</taxon>
        <taxon>Bondarzewia</taxon>
    </lineage>
</organism>
<evidence type="ECO:0000313" key="8">
    <source>
        <dbReference type="Proteomes" id="UP000310158"/>
    </source>
</evidence>
<dbReference type="InterPro" id="IPR031120">
    <property type="entry name" value="HIR1-like"/>
</dbReference>
<protein>
    <recommendedName>
        <fullName evidence="6">Protein HIRA-like C-terminal domain-containing protein</fullName>
    </recommendedName>
</protein>
<dbReference type="GO" id="GO:0031491">
    <property type="term" value="F:nucleosome binding"/>
    <property type="evidence" value="ECO:0007669"/>
    <property type="project" value="TreeGrafter"/>
</dbReference>
<feature type="domain" description="Protein HIRA-like C-terminal" evidence="6">
    <location>
        <begin position="4"/>
        <end position="144"/>
    </location>
</feature>